<organism evidence="1 2">
    <name type="scientific">Arthrobacter phage Sonny</name>
    <dbReference type="NCBI Taxonomy" id="1772315"/>
    <lineage>
        <taxon>Viruses</taxon>
        <taxon>Duplodnaviria</taxon>
        <taxon>Heunggongvirae</taxon>
        <taxon>Uroviricota</taxon>
        <taxon>Caudoviricetes</taxon>
        <taxon>Berryhillviridae</taxon>
        <taxon>Marthavirus</taxon>
        <taxon>Marthavirus shade</taxon>
    </lineage>
</organism>
<accession>A0A0U4INZ0</accession>
<dbReference type="EMBL" id="KU160665">
    <property type="protein sequence ID" value="ALY10330.1"/>
    <property type="molecule type" value="Genomic_DNA"/>
</dbReference>
<dbReference type="GeneID" id="40077619"/>
<dbReference type="Proteomes" id="UP000226440">
    <property type="component" value="Genome"/>
</dbReference>
<dbReference type="RefSeq" id="YP_009601772.1">
    <property type="nucleotide sequence ID" value="NC_041933.1"/>
</dbReference>
<name>A0A0U4INZ0_9CAUD</name>
<protein>
    <submittedName>
        <fullName evidence="1">Helix-turn-helix DNA binding domain protein</fullName>
    </submittedName>
</protein>
<evidence type="ECO:0000313" key="2">
    <source>
        <dbReference type="Proteomes" id="UP000226440"/>
    </source>
</evidence>
<evidence type="ECO:0000313" key="1">
    <source>
        <dbReference type="EMBL" id="ALY10330.1"/>
    </source>
</evidence>
<reference evidence="1 2" key="1">
    <citation type="submission" date="2015-11" db="EMBL/GenBank/DDBJ databases">
        <authorList>
            <person name="Lee I.Y."/>
            <person name="Guerrero C.A."/>
            <person name="Bowman C.A."/>
            <person name="Russell D.A."/>
            <person name="Pope W.H."/>
            <person name="Jacobs-Sera D."/>
            <person name="Hendrix R.W."/>
            <person name="Hatfull G.F."/>
        </authorList>
    </citation>
    <scope>NUCLEOTIDE SEQUENCE [LARGE SCALE GENOMIC DNA]</scope>
</reference>
<proteinExistence type="predicted"/>
<gene>
    <name evidence="1" type="primary">62</name>
    <name evidence="1" type="ORF">SONNY_62</name>
</gene>
<dbReference type="KEGG" id="vg:40077619"/>
<sequence>MIECTECPYELAVSTEDPDASYQDAVEHVQRRHPAIEPHLALQLKGSK</sequence>